<proteinExistence type="predicted"/>
<reference evidence="1" key="1">
    <citation type="submission" date="2016-10" db="EMBL/GenBank/DDBJ databases">
        <title>Sequence of Gallionella enrichment culture.</title>
        <authorList>
            <person name="Poehlein A."/>
            <person name="Muehling M."/>
            <person name="Daniel R."/>
        </authorList>
    </citation>
    <scope>NUCLEOTIDE SEQUENCE</scope>
</reference>
<gene>
    <name evidence="1" type="ORF">GALL_525580</name>
</gene>
<evidence type="ECO:0000313" key="1">
    <source>
        <dbReference type="EMBL" id="OIQ65878.1"/>
    </source>
</evidence>
<organism evidence="1">
    <name type="scientific">mine drainage metagenome</name>
    <dbReference type="NCBI Taxonomy" id="410659"/>
    <lineage>
        <taxon>unclassified sequences</taxon>
        <taxon>metagenomes</taxon>
        <taxon>ecological metagenomes</taxon>
    </lineage>
</organism>
<comment type="caution">
    <text evidence="1">The sequence shown here is derived from an EMBL/GenBank/DDBJ whole genome shotgun (WGS) entry which is preliminary data.</text>
</comment>
<protein>
    <submittedName>
        <fullName evidence="1">Uncharacterized protein</fullName>
    </submittedName>
</protein>
<accession>A0A1J5P3X5</accession>
<dbReference type="EMBL" id="MLJW01006994">
    <property type="protein sequence ID" value="OIQ65878.1"/>
    <property type="molecule type" value="Genomic_DNA"/>
</dbReference>
<sequence length="91" mass="9893">MKLTDHDLHVLRLASQDLEGRISFFLTEEGVALVPGDQAGEPISAEGALSRLEASGLLQRALNRSFVLTPKGWDTASSEEAAQWMAHYRGA</sequence>
<dbReference type="AlphaFoldDB" id="A0A1J5P3X5"/>
<name>A0A1J5P3X5_9ZZZZ</name>